<name>A0A9P3F639_ASPVI</name>
<comment type="caution">
    <text evidence="1">The sequence shown here is derived from an EMBL/GenBank/DDBJ whole genome shotgun (WGS) entry which is preliminary data.</text>
</comment>
<dbReference type="GeneID" id="66930789"/>
<evidence type="ECO:0000313" key="2">
    <source>
        <dbReference type="Proteomes" id="UP000710440"/>
    </source>
</evidence>
<proteinExistence type="predicted"/>
<dbReference type="Proteomes" id="UP000710440">
    <property type="component" value="Unassembled WGS sequence"/>
</dbReference>
<dbReference type="AlphaFoldDB" id="A0A9P3F639"/>
<dbReference type="OrthoDB" id="4455582at2759"/>
<accession>A0A9P3F639</accession>
<reference evidence="1 2" key="1">
    <citation type="submission" date="2021-02" db="EMBL/GenBank/DDBJ databases">
        <title>Pan-genome distribution and transcriptional activeness of fungal secondary metabolism genes in Aspergillus section Fumigati.</title>
        <authorList>
            <person name="Takahashi H."/>
            <person name="Umemura M."/>
            <person name="Ninomiya A."/>
            <person name="Kusuya Y."/>
            <person name="Urayama S."/>
            <person name="Shimizu M."/>
            <person name="Watanabe A."/>
            <person name="Kamei K."/>
            <person name="Yaguchi T."/>
            <person name="Hagiwara D."/>
        </authorList>
    </citation>
    <scope>NUCLEOTIDE SEQUENCE [LARGE SCALE GENOMIC DNA]</scope>
    <source>
        <strain evidence="1 2">IFM 47045</strain>
    </source>
</reference>
<evidence type="ECO:0000313" key="1">
    <source>
        <dbReference type="EMBL" id="GIK07152.1"/>
    </source>
</evidence>
<dbReference type="RefSeq" id="XP_043130338.1">
    <property type="nucleotide sequence ID" value="XM_043274403.1"/>
</dbReference>
<protein>
    <submittedName>
        <fullName evidence="1">Uncharacterized protein</fullName>
    </submittedName>
</protein>
<sequence length="472" mass="54833">MTPPTDATVMISSPPVHHDVDIHEASPQFSFNVLPLECRQQILCALPDIESLKSAILSHSSLYSAFYNHKTAIILQIIQRHIPRELLAYAVLCSHARNIEPWTRAKVLDILDIYFNRCLVDSFHWTIGAALALVTFHESVTFFTNDYIDNALGLVAPLNFPIHAPSETEWCRVARAFYLQETINHLFCFRNRQERWISEGVKYARPSPSEFRPREKFEIFFSKHAPWEMEQIGAVNEYLYWKISPAFNHIAAHDVELGYYTVYFSDSETWEAVMGSPHKRGFLLKGLAPLHRFVARANHNSRLGLISIRNSRCSNWLLVNELEFSQKFAVQGFESTFYRDLTPGQIAEIVGKAFADDSDSGPRQAWQWAHRDTRCYQLICSKDHRELRRFGYVMWDNQRLQQWAALGASFQAPQPDDDSQAGRRWTAMWPFIEKRRRMYEHGARGWWDGEDGEGIRWIHGAKSPETQRRLLQ</sequence>
<gene>
    <name evidence="1" type="ORF">Aspvir_002807</name>
</gene>
<organism evidence="1 2">
    <name type="scientific">Aspergillus viridinutans</name>
    <dbReference type="NCBI Taxonomy" id="75553"/>
    <lineage>
        <taxon>Eukaryota</taxon>
        <taxon>Fungi</taxon>
        <taxon>Dikarya</taxon>
        <taxon>Ascomycota</taxon>
        <taxon>Pezizomycotina</taxon>
        <taxon>Eurotiomycetes</taxon>
        <taxon>Eurotiomycetidae</taxon>
        <taxon>Eurotiales</taxon>
        <taxon>Aspergillaceae</taxon>
        <taxon>Aspergillus</taxon>
        <taxon>Aspergillus subgen. Fumigati</taxon>
    </lineage>
</organism>
<dbReference type="EMBL" id="BOPL01000013">
    <property type="protein sequence ID" value="GIK07152.1"/>
    <property type="molecule type" value="Genomic_DNA"/>
</dbReference>
<keyword evidence="2" id="KW-1185">Reference proteome</keyword>